<protein>
    <submittedName>
        <fullName evidence="1">Uncharacterized protein</fullName>
    </submittedName>
</protein>
<evidence type="ECO:0000313" key="2">
    <source>
        <dbReference type="Proteomes" id="UP001732700"/>
    </source>
</evidence>
<keyword evidence="2" id="KW-1185">Reference proteome</keyword>
<sequence>MPISSSLTARLGPGAAPSPSPAPTRRSPYTRPSEPRRAGAGGGRAKACRLPLRLEPATERLLGPARRAVASSSSCGAEAAAPDVAAPTRRRCADEKSDQKTDPKTVETNPEPHQEPRVQESRGCGGFGFLGALAGHTEAITGISMPMGSDKLYSGSADGSVRVWDYNSGKCVDIIKMGGKIGCMITYGKWIFFGIPKSVEAWNIQTGMKLSLQGPSWLVCSMTITDEILFAGTGDGSIMAWKFPAKESNLRPVAILRGHERQVISLSVSATRLYSGSLDKTIRVWDLKTLQCVQTLSEHKAAVTSVLCWDQKLLSCSLDKTVKVWSVSESGNLEVMHTHSEDHGLRTIFGMHRVGRTPVLFCSLHNSSCIRLFDLPSFDERGKLYSKKEVKTIELAAGGLLFTGDGAGELKVWRWAPQNEEPRTPVLE</sequence>
<name>A0ACD5VPQ9_AVESA</name>
<organism evidence="1 2">
    <name type="scientific">Avena sativa</name>
    <name type="common">Oat</name>
    <dbReference type="NCBI Taxonomy" id="4498"/>
    <lineage>
        <taxon>Eukaryota</taxon>
        <taxon>Viridiplantae</taxon>
        <taxon>Streptophyta</taxon>
        <taxon>Embryophyta</taxon>
        <taxon>Tracheophyta</taxon>
        <taxon>Spermatophyta</taxon>
        <taxon>Magnoliopsida</taxon>
        <taxon>Liliopsida</taxon>
        <taxon>Poales</taxon>
        <taxon>Poaceae</taxon>
        <taxon>BOP clade</taxon>
        <taxon>Pooideae</taxon>
        <taxon>Poodae</taxon>
        <taxon>Poeae</taxon>
        <taxon>Poeae Chloroplast Group 1 (Aveneae type)</taxon>
        <taxon>Aveninae</taxon>
        <taxon>Avena</taxon>
    </lineage>
</organism>
<dbReference type="EnsemblPlants" id="AVESA.00010b.r2.3CG0493110.1">
    <property type="protein sequence ID" value="AVESA.00010b.r2.3CG0493110.1.CDS"/>
    <property type="gene ID" value="AVESA.00010b.r2.3CG0493110"/>
</dbReference>
<dbReference type="Proteomes" id="UP001732700">
    <property type="component" value="Chromosome 3C"/>
</dbReference>
<reference evidence="1" key="2">
    <citation type="submission" date="2025-09" db="UniProtKB">
        <authorList>
            <consortium name="EnsemblPlants"/>
        </authorList>
    </citation>
    <scope>IDENTIFICATION</scope>
</reference>
<reference evidence="1" key="1">
    <citation type="submission" date="2021-05" db="EMBL/GenBank/DDBJ databases">
        <authorList>
            <person name="Scholz U."/>
            <person name="Mascher M."/>
            <person name="Fiebig A."/>
        </authorList>
    </citation>
    <scope>NUCLEOTIDE SEQUENCE [LARGE SCALE GENOMIC DNA]</scope>
</reference>
<evidence type="ECO:0000313" key="1">
    <source>
        <dbReference type="EnsemblPlants" id="AVESA.00010b.r2.3CG0493110.1.CDS"/>
    </source>
</evidence>
<proteinExistence type="predicted"/>
<accession>A0ACD5VPQ9</accession>